<sequence length="248" mass="26927">MTGGSLHALHTPTSPSHLLAEPFQSPVFSPLSDYTNTSDLVPKLTPSRSSMVSSVPDASDHNISSEEGKPDLLEDEGQRSEPVMKPSTAPILSVIASDNSKRQCSLASMMENTADPEVLTSTSSMTGSGTKAAVSSALGDLEITEVHPEGHFVRITNQSLDKEEDIGSYLLQQNIRGHPVSIYRFPPKSRVFASCEVTVWASVAGVPHKPPTDFLWKEQNKFVTEPKCTTILCNPHGQVRYFTVTSFI</sequence>
<dbReference type="AlphaFoldDB" id="A0A8J6BK05"/>
<evidence type="ECO:0000313" key="4">
    <source>
        <dbReference type="Proteomes" id="UP000770717"/>
    </source>
</evidence>
<keyword evidence="4" id="KW-1185">Reference proteome</keyword>
<dbReference type="Proteomes" id="UP000770717">
    <property type="component" value="Unassembled WGS sequence"/>
</dbReference>
<dbReference type="PANTHER" id="PTHR47012">
    <property type="entry name" value="LAMIN TAIL DOMAIN-CONTAINING PROTEIN 1"/>
    <property type="match status" value="1"/>
</dbReference>
<evidence type="ECO:0000313" key="3">
    <source>
        <dbReference type="EMBL" id="KAG9461518.1"/>
    </source>
</evidence>
<dbReference type="InterPro" id="IPR001322">
    <property type="entry name" value="Lamin_tail_dom"/>
</dbReference>
<dbReference type="OrthoDB" id="102442at2759"/>
<feature type="domain" description="LTD" evidence="2">
    <location>
        <begin position="129"/>
        <end position="248"/>
    </location>
</feature>
<feature type="compositionally biased region" description="Basic and acidic residues" evidence="1">
    <location>
        <begin position="58"/>
        <end position="79"/>
    </location>
</feature>
<reference evidence="3" key="1">
    <citation type="thesis" date="2020" institute="ProQuest LLC" country="789 East Eisenhower Parkway, Ann Arbor, MI, USA">
        <title>Comparative Genomics and Chromosome Evolution.</title>
        <authorList>
            <person name="Mudd A.B."/>
        </authorList>
    </citation>
    <scope>NUCLEOTIDE SEQUENCE</scope>
    <source>
        <strain evidence="3">HN-11 Male</strain>
        <tissue evidence="3">Kidney and liver</tissue>
    </source>
</reference>
<dbReference type="Gene3D" id="2.60.40.1260">
    <property type="entry name" value="Lamin Tail domain"/>
    <property type="match status" value="1"/>
</dbReference>
<dbReference type="PANTHER" id="PTHR47012:SF3">
    <property type="entry name" value="LAMIN TAIL DOMAIN CONTAINING 1"/>
    <property type="match status" value="1"/>
</dbReference>
<protein>
    <recommendedName>
        <fullName evidence="2">LTD domain-containing protein</fullName>
    </recommendedName>
</protein>
<dbReference type="SUPFAM" id="SSF74853">
    <property type="entry name" value="Lamin A/C globular tail domain"/>
    <property type="match status" value="1"/>
</dbReference>
<organism evidence="3 4">
    <name type="scientific">Eleutherodactylus coqui</name>
    <name type="common">Puerto Rican coqui</name>
    <dbReference type="NCBI Taxonomy" id="57060"/>
    <lineage>
        <taxon>Eukaryota</taxon>
        <taxon>Metazoa</taxon>
        <taxon>Chordata</taxon>
        <taxon>Craniata</taxon>
        <taxon>Vertebrata</taxon>
        <taxon>Euteleostomi</taxon>
        <taxon>Amphibia</taxon>
        <taxon>Batrachia</taxon>
        <taxon>Anura</taxon>
        <taxon>Neobatrachia</taxon>
        <taxon>Hyloidea</taxon>
        <taxon>Eleutherodactylidae</taxon>
        <taxon>Eleutherodactylinae</taxon>
        <taxon>Eleutherodactylus</taxon>
        <taxon>Eleutherodactylus</taxon>
    </lineage>
</organism>
<comment type="caution">
    <text evidence="3">The sequence shown here is derived from an EMBL/GenBank/DDBJ whole genome shotgun (WGS) entry which is preliminary data.</text>
</comment>
<feature type="region of interest" description="Disordered" evidence="1">
    <location>
        <begin position="39"/>
        <end position="84"/>
    </location>
</feature>
<dbReference type="EMBL" id="WNTK01020315">
    <property type="protein sequence ID" value="KAG9461518.1"/>
    <property type="molecule type" value="Genomic_DNA"/>
</dbReference>
<proteinExistence type="predicted"/>
<feature type="region of interest" description="Disordered" evidence="1">
    <location>
        <begin position="1"/>
        <end position="21"/>
    </location>
</feature>
<dbReference type="GO" id="GO:0005635">
    <property type="term" value="C:nuclear envelope"/>
    <property type="evidence" value="ECO:0007669"/>
    <property type="project" value="TreeGrafter"/>
</dbReference>
<evidence type="ECO:0000256" key="1">
    <source>
        <dbReference type="SAM" id="MobiDB-lite"/>
    </source>
</evidence>
<evidence type="ECO:0000259" key="2">
    <source>
        <dbReference type="PROSITE" id="PS51841"/>
    </source>
</evidence>
<dbReference type="InterPro" id="IPR036415">
    <property type="entry name" value="Lamin_tail_dom_sf"/>
</dbReference>
<dbReference type="Pfam" id="PF00932">
    <property type="entry name" value="LTD"/>
    <property type="match status" value="1"/>
</dbReference>
<dbReference type="InterPro" id="IPR042840">
    <property type="entry name" value="LMNTD1"/>
</dbReference>
<name>A0A8J6BK05_ELECQ</name>
<gene>
    <name evidence="3" type="ORF">GDO78_016592</name>
</gene>
<dbReference type="PROSITE" id="PS51841">
    <property type="entry name" value="LTD"/>
    <property type="match status" value="1"/>
</dbReference>
<dbReference type="GO" id="GO:0005737">
    <property type="term" value="C:cytoplasm"/>
    <property type="evidence" value="ECO:0007669"/>
    <property type="project" value="TreeGrafter"/>
</dbReference>
<accession>A0A8J6BK05</accession>